<gene>
    <name evidence="6" type="ORF">DI565_12420</name>
</gene>
<dbReference type="Pfam" id="PF01124">
    <property type="entry name" value="MAPEG"/>
    <property type="match status" value="1"/>
</dbReference>
<dbReference type="Gene3D" id="1.20.120.550">
    <property type="entry name" value="Membrane associated eicosanoid/glutathione metabolism-like domain"/>
    <property type="match status" value="1"/>
</dbReference>
<dbReference type="InterPro" id="IPR023352">
    <property type="entry name" value="MAPEG-like_dom_sf"/>
</dbReference>
<evidence type="ECO:0000313" key="6">
    <source>
        <dbReference type="EMBL" id="PZQ14229.1"/>
    </source>
</evidence>
<keyword evidence="2 5" id="KW-0812">Transmembrane</keyword>
<proteinExistence type="predicted"/>
<evidence type="ECO:0000256" key="1">
    <source>
        <dbReference type="ARBA" id="ARBA00004370"/>
    </source>
</evidence>
<dbReference type="EMBL" id="QFPN01000006">
    <property type="protein sequence ID" value="PZQ14229.1"/>
    <property type="molecule type" value="Genomic_DNA"/>
</dbReference>
<accession>A0A2W5KDW1</accession>
<dbReference type="Proteomes" id="UP000249577">
    <property type="component" value="Unassembled WGS sequence"/>
</dbReference>
<dbReference type="PANTHER" id="PTHR35371">
    <property type="entry name" value="INNER MEMBRANE PROTEIN"/>
    <property type="match status" value="1"/>
</dbReference>
<evidence type="ECO:0000256" key="5">
    <source>
        <dbReference type="SAM" id="Phobius"/>
    </source>
</evidence>
<evidence type="ECO:0000313" key="7">
    <source>
        <dbReference type="Proteomes" id="UP000249577"/>
    </source>
</evidence>
<feature type="transmembrane region" description="Helical" evidence="5">
    <location>
        <begin position="81"/>
        <end position="99"/>
    </location>
</feature>
<dbReference type="SUPFAM" id="SSF161084">
    <property type="entry name" value="MAPEG domain-like"/>
    <property type="match status" value="1"/>
</dbReference>
<sequence length="126" mass="13441">MTVALWCVLAGGLMPIVCAGIAKAGARDFDNARPREWLDRLEGWRKRADAAQRNGWEAFPLFAVAVLVATLKGGPAGAVDGLAVAWLGFRVAYVACYLADRASLRSVFFALALLSAIAIFVSPLFA</sequence>
<organism evidence="6 7">
    <name type="scientific">Ancylobacter novellus</name>
    <name type="common">Thiobacillus novellus</name>
    <dbReference type="NCBI Taxonomy" id="921"/>
    <lineage>
        <taxon>Bacteria</taxon>
        <taxon>Pseudomonadati</taxon>
        <taxon>Pseudomonadota</taxon>
        <taxon>Alphaproteobacteria</taxon>
        <taxon>Hyphomicrobiales</taxon>
        <taxon>Xanthobacteraceae</taxon>
        <taxon>Ancylobacter</taxon>
    </lineage>
</organism>
<evidence type="ECO:0000256" key="3">
    <source>
        <dbReference type="ARBA" id="ARBA00022989"/>
    </source>
</evidence>
<evidence type="ECO:0000256" key="4">
    <source>
        <dbReference type="ARBA" id="ARBA00023136"/>
    </source>
</evidence>
<name>A0A2W5KDW1_ANCNO</name>
<dbReference type="AlphaFoldDB" id="A0A2W5KDW1"/>
<comment type="caution">
    <text evidence="6">The sequence shown here is derived from an EMBL/GenBank/DDBJ whole genome shotgun (WGS) entry which is preliminary data.</text>
</comment>
<evidence type="ECO:0000256" key="2">
    <source>
        <dbReference type="ARBA" id="ARBA00022692"/>
    </source>
</evidence>
<reference evidence="6 7" key="1">
    <citation type="submission" date="2017-08" db="EMBL/GenBank/DDBJ databases">
        <title>Infants hospitalized years apart are colonized by the same room-sourced microbial strains.</title>
        <authorList>
            <person name="Brooks B."/>
            <person name="Olm M.R."/>
            <person name="Firek B.A."/>
            <person name="Baker R."/>
            <person name="Thomas B.C."/>
            <person name="Morowitz M.J."/>
            <person name="Banfield J.F."/>
        </authorList>
    </citation>
    <scope>NUCLEOTIDE SEQUENCE [LARGE SCALE GENOMIC DNA]</scope>
    <source>
        <strain evidence="6">S2_005_003_R2_43</strain>
    </source>
</reference>
<evidence type="ECO:0008006" key="8">
    <source>
        <dbReference type="Google" id="ProtNLM"/>
    </source>
</evidence>
<comment type="subcellular location">
    <subcellularLocation>
        <location evidence="1">Membrane</location>
    </subcellularLocation>
</comment>
<protein>
    <recommendedName>
        <fullName evidence="8">MAPEG family protein</fullName>
    </recommendedName>
</protein>
<dbReference type="GO" id="GO:0016020">
    <property type="term" value="C:membrane"/>
    <property type="evidence" value="ECO:0007669"/>
    <property type="project" value="UniProtKB-SubCell"/>
</dbReference>
<keyword evidence="3 5" id="KW-1133">Transmembrane helix</keyword>
<dbReference type="PANTHER" id="PTHR35371:SF1">
    <property type="entry name" value="BLR7753 PROTEIN"/>
    <property type="match status" value="1"/>
</dbReference>
<keyword evidence="4 5" id="KW-0472">Membrane</keyword>
<dbReference type="InterPro" id="IPR001129">
    <property type="entry name" value="Membr-assoc_MAPEG"/>
</dbReference>
<feature type="transmembrane region" description="Helical" evidence="5">
    <location>
        <begin position="106"/>
        <end position="125"/>
    </location>
</feature>